<feature type="chain" id="PRO_5038596254" description="Peptidoglycan binding-like domain-containing protein" evidence="1">
    <location>
        <begin position="21"/>
        <end position="350"/>
    </location>
</feature>
<dbReference type="PATRIC" id="fig|264251.5.peg.3626"/>
<dbReference type="AlphaFoldDB" id="A0A0H2KIC8"/>
<dbReference type="Pfam" id="PF01471">
    <property type="entry name" value="PG_binding_1"/>
    <property type="match status" value="1"/>
</dbReference>
<dbReference type="InterPro" id="IPR036365">
    <property type="entry name" value="PGBD-like_sf"/>
</dbReference>
<dbReference type="InterPro" id="IPR036366">
    <property type="entry name" value="PGBDSf"/>
</dbReference>
<accession>A0A0H2KIC8</accession>
<evidence type="ECO:0000313" key="4">
    <source>
        <dbReference type="Proteomes" id="UP000035265"/>
    </source>
</evidence>
<keyword evidence="1" id="KW-0732">Signal</keyword>
<evidence type="ECO:0000256" key="1">
    <source>
        <dbReference type="SAM" id="SignalP"/>
    </source>
</evidence>
<proteinExistence type="predicted"/>
<feature type="domain" description="Peptidoglycan binding-like" evidence="2">
    <location>
        <begin position="107"/>
        <end position="155"/>
    </location>
</feature>
<evidence type="ECO:0000259" key="2">
    <source>
        <dbReference type="Pfam" id="PF01471"/>
    </source>
</evidence>
<reference evidence="3 4" key="1">
    <citation type="submission" date="2014-05" db="EMBL/GenBank/DDBJ databases">
        <title>Cellulosimicrobium funkei U11 genome.</title>
        <authorList>
            <person name="Hu C."/>
            <person name="Gong Y."/>
            <person name="Wan W."/>
            <person name="Jiang M."/>
        </authorList>
    </citation>
    <scope>NUCLEOTIDE SEQUENCE [LARGE SCALE GENOMIC DNA]</scope>
    <source>
        <strain evidence="3 4">U11</strain>
    </source>
</reference>
<comment type="caution">
    <text evidence="3">The sequence shown here is derived from an EMBL/GenBank/DDBJ whole genome shotgun (WGS) entry which is preliminary data.</text>
</comment>
<dbReference type="Proteomes" id="UP000035265">
    <property type="component" value="Unassembled WGS sequence"/>
</dbReference>
<name>A0A0H2KIC8_9MICO</name>
<keyword evidence="4" id="KW-1185">Reference proteome</keyword>
<evidence type="ECO:0000313" key="3">
    <source>
        <dbReference type="EMBL" id="KLN33395.1"/>
    </source>
</evidence>
<protein>
    <recommendedName>
        <fullName evidence="2">Peptidoglycan binding-like domain-containing protein</fullName>
    </recommendedName>
</protein>
<feature type="signal peptide" evidence="1">
    <location>
        <begin position="1"/>
        <end position="20"/>
    </location>
</feature>
<dbReference type="Gene3D" id="1.10.101.10">
    <property type="entry name" value="PGBD-like superfamily/PGBD"/>
    <property type="match status" value="1"/>
</dbReference>
<dbReference type="STRING" id="264251.FB00_17890"/>
<dbReference type="InterPro" id="IPR002477">
    <property type="entry name" value="Peptidoglycan-bd-like"/>
</dbReference>
<organism evidence="3 4">
    <name type="scientific">Cellulosimicrobium funkei</name>
    <dbReference type="NCBI Taxonomy" id="264251"/>
    <lineage>
        <taxon>Bacteria</taxon>
        <taxon>Bacillati</taxon>
        <taxon>Actinomycetota</taxon>
        <taxon>Actinomycetes</taxon>
        <taxon>Micrococcales</taxon>
        <taxon>Promicromonosporaceae</taxon>
        <taxon>Cellulosimicrobium</taxon>
    </lineage>
</organism>
<dbReference type="EMBL" id="JNBQ01000036">
    <property type="protein sequence ID" value="KLN33395.1"/>
    <property type="molecule type" value="Genomic_DNA"/>
</dbReference>
<dbReference type="SUPFAM" id="SSF47090">
    <property type="entry name" value="PGBD-like"/>
    <property type="match status" value="1"/>
</dbReference>
<gene>
    <name evidence="3" type="ORF">FB00_17890</name>
</gene>
<sequence>MALWAVPVVAVAVAFPLVDAAEERSVAVPAPTVVEVGARSDDGRTAVEVATVRAVAPEVRAPAGGVVTALAEAGPVEVGQALFALDGVDVLVYRGSPLWRDLRSGDRGTDVRALGDYLVSLGYLDADRVDDRFGPATREAVRALQERLGVSRDGEFHLSYVVRVDDAVPAVTGPLVGLGDRVEAGDAVLEGSQPVEALTVAPIAEGGGLGRLAREPVVLRLGEVEVPMSSAAPQGAELDGVVAALEEAAAAGTLERIVDEATSTVRYRGAILALQDPAERGAVPSTAVRVDHDGTTCVLLSDGSTAAAQPRRLEVAEPGNELATVLVDADLVGSRVLRDATQATGTSGCG</sequence>